<feature type="region of interest" description="Disordered" evidence="1">
    <location>
        <begin position="26"/>
        <end position="51"/>
    </location>
</feature>
<feature type="compositionally biased region" description="Low complexity" evidence="1">
    <location>
        <begin position="29"/>
        <end position="41"/>
    </location>
</feature>
<evidence type="ECO:0000313" key="2">
    <source>
        <dbReference type="EMBL" id="MCI87396.1"/>
    </source>
</evidence>
<proteinExistence type="predicted"/>
<reference evidence="2 3" key="1">
    <citation type="journal article" date="2018" name="Front. Plant Sci.">
        <title>Red Clover (Trifolium pratense) and Zigzag Clover (T. medium) - A Picture of Genomic Similarities and Differences.</title>
        <authorList>
            <person name="Dluhosova J."/>
            <person name="Istvanek J."/>
            <person name="Nedelnik J."/>
            <person name="Repkova J."/>
        </authorList>
    </citation>
    <scope>NUCLEOTIDE SEQUENCE [LARGE SCALE GENOMIC DNA]</scope>
    <source>
        <strain evidence="3">cv. 10/8</strain>
        <tissue evidence="2">Leaf</tissue>
    </source>
</reference>
<feature type="non-terminal residue" evidence="2">
    <location>
        <position position="51"/>
    </location>
</feature>
<dbReference type="Proteomes" id="UP000265520">
    <property type="component" value="Unassembled WGS sequence"/>
</dbReference>
<dbReference type="EMBL" id="LXQA011164969">
    <property type="protein sequence ID" value="MCI87396.1"/>
    <property type="molecule type" value="Genomic_DNA"/>
</dbReference>
<accession>A0A392VG80</accession>
<keyword evidence="3" id="KW-1185">Reference proteome</keyword>
<organism evidence="2 3">
    <name type="scientific">Trifolium medium</name>
    <dbReference type="NCBI Taxonomy" id="97028"/>
    <lineage>
        <taxon>Eukaryota</taxon>
        <taxon>Viridiplantae</taxon>
        <taxon>Streptophyta</taxon>
        <taxon>Embryophyta</taxon>
        <taxon>Tracheophyta</taxon>
        <taxon>Spermatophyta</taxon>
        <taxon>Magnoliopsida</taxon>
        <taxon>eudicotyledons</taxon>
        <taxon>Gunneridae</taxon>
        <taxon>Pentapetalae</taxon>
        <taxon>rosids</taxon>
        <taxon>fabids</taxon>
        <taxon>Fabales</taxon>
        <taxon>Fabaceae</taxon>
        <taxon>Papilionoideae</taxon>
        <taxon>50 kb inversion clade</taxon>
        <taxon>NPAAA clade</taxon>
        <taxon>Hologalegina</taxon>
        <taxon>IRL clade</taxon>
        <taxon>Trifolieae</taxon>
        <taxon>Trifolium</taxon>
    </lineage>
</organism>
<name>A0A392VG80_9FABA</name>
<protein>
    <submittedName>
        <fullName evidence="2">Uncharacterized protein</fullName>
    </submittedName>
</protein>
<comment type="caution">
    <text evidence="2">The sequence shown here is derived from an EMBL/GenBank/DDBJ whole genome shotgun (WGS) entry which is preliminary data.</text>
</comment>
<sequence length="51" mass="5665">MVNNHVQNDLNNTLHDKTSSQLRQIAQHGTQTNTVVNTNGNKCRVNNGTHP</sequence>
<evidence type="ECO:0000313" key="3">
    <source>
        <dbReference type="Proteomes" id="UP000265520"/>
    </source>
</evidence>
<feature type="region of interest" description="Disordered" evidence="1">
    <location>
        <begin position="1"/>
        <end position="20"/>
    </location>
</feature>
<dbReference type="AlphaFoldDB" id="A0A392VG80"/>
<evidence type="ECO:0000256" key="1">
    <source>
        <dbReference type="SAM" id="MobiDB-lite"/>
    </source>
</evidence>